<protein>
    <submittedName>
        <fullName evidence="2">Uncharacterized protein</fullName>
    </submittedName>
</protein>
<keyword evidence="1" id="KW-1133">Transmembrane helix</keyword>
<gene>
    <name evidence="2" type="ORF">SAMN04488033_11135</name>
</gene>
<evidence type="ECO:0000256" key="1">
    <source>
        <dbReference type="SAM" id="Phobius"/>
    </source>
</evidence>
<reference evidence="3" key="1">
    <citation type="submission" date="2016-10" db="EMBL/GenBank/DDBJ databases">
        <authorList>
            <person name="Varghese N."/>
            <person name="Submissions S."/>
        </authorList>
    </citation>
    <scope>NUCLEOTIDE SEQUENCE [LARGE SCALE GENOMIC DNA]</scope>
    <source>
        <strain evidence="3">DSM 23515</strain>
    </source>
</reference>
<keyword evidence="1" id="KW-0812">Transmembrane</keyword>
<sequence>MDTASTLIGLGLLAVFVLPILFLIWQQNTKEKNRLKNLKELSIKNNLNTDTIEISATLLLGLDSKAKKLLVIEPTNNMQHQVLDLSYIKNAKVSSHPFPDKPELIKRISLDLSENRNNKKLTEIIFYDEDDNSSNNASERLVIAQKWNRIISEKLSA</sequence>
<organism evidence="2 3">
    <name type="scientific">Salegentibacter agarivorans</name>
    <dbReference type="NCBI Taxonomy" id="345907"/>
    <lineage>
        <taxon>Bacteria</taxon>
        <taxon>Pseudomonadati</taxon>
        <taxon>Bacteroidota</taxon>
        <taxon>Flavobacteriia</taxon>
        <taxon>Flavobacteriales</taxon>
        <taxon>Flavobacteriaceae</taxon>
        <taxon>Salegentibacter</taxon>
    </lineage>
</organism>
<keyword evidence="3" id="KW-1185">Reference proteome</keyword>
<name>A0A1I2M1R8_9FLAO</name>
<dbReference type="Proteomes" id="UP000199116">
    <property type="component" value="Unassembled WGS sequence"/>
</dbReference>
<accession>A0A1I2M1R8</accession>
<proteinExistence type="predicted"/>
<dbReference type="EMBL" id="FOOH01000011">
    <property type="protein sequence ID" value="SFF84629.1"/>
    <property type="molecule type" value="Genomic_DNA"/>
</dbReference>
<evidence type="ECO:0000313" key="3">
    <source>
        <dbReference type="Proteomes" id="UP000199116"/>
    </source>
</evidence>
<dbReference type="AlphaFoldDB" id="A0A1I2M1R8"/>
<keyword evidence="1" id="KW-0472">Membrane</keyword>
<dbReference type="RefSeq" id="WP_093304514.1">
    <property type="nucleotide sequence ID" value="NZ_FOOH01000011.1"/>
</dbReference>
<feature type="transmembrane region" description="Helical" evidence="1">
    <location>
        <begin position="6"/>
        <end position="25"/>
    </location>
</feature>
<evidence type="ECO:0000313" key="2">
    <source>
        <dbReference type="EMBL" id="SFF84629.1"/>
    </source>
</evidence>